<proteinExistence type="predicted"/>
<protein>
    <submittedName>
        <fullName evidence="1">Uncharacterized protein</fullName>
    </submittedName>
</protein>
<comment type="caution">
    <text evidence="1">The sequence shown here is derived from an EMBL/GenBank/DDBJ whole genome shotgun (WGS) entry which is preliminary data.</text>
</comment>
<keyword evidence="2" id="KW-1185">Reference proteome</keyword>
<reference evidence="1 2" key="1">
    <citation type="submission" date="2023-10" db="EMBL/GenBank/DDBJ databases">
        <title>Paenibacillus strain PFR10 Genome sequencing and assembly.</title>
        <authorList>
            <person name="Kim I."/>
        </authorList>
    </citation>
    <scope>NUCLEOTIDE SEQUENCE [LARGE SCALE GENOMIC DNA]</scope>
    <source>
        <strain evidence="1 2">PFR10</strain>
    </source>
</reference>
<dbReference type="Proteomes" id="UP001260980">
    <property type="component" value="Unassembled WGS sequence"/>
</dbReference>
<gene>
    <name evidence="1" type="ORF">RQP52_13555</name>
</gene>
<accession>A0ABU3RCV3</accession>
<evidence type="ECO:0000313" key="1">
    <source>
        <dbReference type="EMBL" id="MDU0202127.1"/>
    </source>
</evidence>
<dbReference type="EMBL" id="JAWCUD010000003">
    <property type="protein sequence ID" value="MDU0202127.1"/>
    <property type="molecule type" value="Genomic_DNA"/>
</dbReference>
<name>A0ABU3RCV3_9BACL</name>
<sequence>MLPVKKEYRNQVGGAVDIELNPTGDLDGNAPCQMEDFGDDPIITAIYAPMFVSPDNLISHMCMSLLLAHRICLLLCHIEFQPYNRYILSR</sequence>
<organism evidence="1 2">
    <name type="scientific">Paenibacillus violae</name>
    <dbReference type="NCBI Taxonomy" id="3077234"/>
    <lineage>
        <taxon>Bacteria</taxon>
        <taxon>Bacillati</taxon>
        <taxon>Bacillota</taxon>
        <taxon>Bacilli</taxon>
        <taxon>Bacillales</taxon>
        <taxon>Paenibacillaceae</taxon>
        <taxon>Paenibacillus</taxon>
    </lineage>
</organism>
<evidence type="ECO:0000313" key="2">
    <source>
        <dbReference type="Proteomes" id="UP001260980"/>
    </source>
</evidence>